<reference evidence="1" key="1">
    <citation type="submission" date="2021-06" db="EMBL/GenBank/DDBJ databases">
        <authorList>
            <person name="Kallberg Y."/>
            <person name="Tangrot J."/>
            <person name="Rosling A."/>
        </authorList>
    </citation>
    <scope>NUCLEOTIDE SEQUENCE</scope>
    <source>
        <strain evidence="1">FL130A</strain>
    </source>
</reference>
<protein>
    <submittedName>
        <fullName evidence="1">1790_t:CDS:1</fullName>
    </submittedName>
</protein>
<proteinExistence type="predicted"/>
<keyword evidence="2" id="KW-1185">Reference proteome</keyword>
<sequence>MTPVHDLVELNPLDRVLKKQQSDWDEWTVNLFPSVTAKWLRL</sequence>
<organism evidence="1 2">
    <name type="scientific">Ambispora leptoticha</name>
    <dbReference type="NCBI Taxonomy" id="144679"/>
    <lineage>
        <taxon>Eukaryota</taxon>
        <taxon>Fungi</taxon>
        <taxon>Fungi incertae sedis</taxon>
        <taxon>Mucoromycota</taxon>
        <taxon>Glomeromycotina</taxon>
        <taxon>Glomeromycetes</taxon>
        <taxon>Archaeosporales</taxon>
        <taxon>Ambisporaceae</taxon>
        <taxon>Ambispora</taxon>
    </lineage>
</organism>
<dbReference type="AlphaFoldDB" id="A0A9N9DGV1"/>
<comment type="caution">
    <text evidence="1">The sequence shown here is derived from an EMBL/GenBank/DDBJ whole genome shotgun (WGS) entry which is preliminary data.</text>
</comment>
<evidence type="ECO:0000313" key="2">
    <source>
        <dbReference type="Proteomes" id="UP000789508"/>
    </source>
</evidence>
<gene>
    <name evidence="1" type="ORF">ALEPTO_LOCUS9667</name>
</gene>
<name>A0A9N9DGV1_9GLOM</name>
<dbReference type="EMBL" id="CAJVPS010008030">
    <property type="protein sequence ID" value="CAG8639900.1"/>
    <property type="molecule type" value="Genomic_DNA"/>
</dbReference>
<dbReference type="Proteomes" id="UP000789508">
    <property type="component" value="Unassembled WGS sequence"/>
</dbReference>
<evidence type="ECO:0000313" key="1">
    <source>
        <dbReference type="EMBL" id="CAG8639900.1"/>
    </source>
</evidence>
<accession>A0A9N9DGV1</accession>